<evidence type="ECO:0000313" key="4">
    <source>
        <dbReference type="EMBL" id="WUV48901.1"/>
    </source>
</evidence>
<dbReference type="InterPro" id="IPR050109">
    <property type="entry name" value="HTH-type_TetR-like_transc_reg"/>
</dbReference>
<dbReference type="Pfam" id="PF00440">
    <property type="entry name" value="TetR_N"/>
    <property type="match status" value="1"/>
</dbReference>
<feature type="domain" description="HTH tetR-type" evidence="3">
    <location>
        <begin position="12"/>
        <end position="72"/>
    </location>
</feature>
<dbReference type="EMBL" id="CP109441">
    <property type="protein sequence ID" value="WUV48901.1"/>
    <property type="molecule type" value="Genomic_DNA"/>
</dbReference>
<organism evidence="4 5">
    <name type="scientific">Nocardia vinacea</name>
    <dbReference type="NCBI Taxonomy" id="96468"/>
    <lineage>
        <taxon>Bacteria</taxon>
        <taxon>Bacillati</taxon>
        <taxon>Actinomycetota</taxon>
        <taxon>Actinomycetes</taxon>
        <taxon>Mycobacteriales</taxon>
        <taxon>Nocardiaceae</taxon>
        <taxon>Nocardia</taxon>
    </lineage>
</organism>
<gene>
    <name evidence="4" type="ORF">OG563_12310</name>
</gene>
<dbReference type="InterPro" id="IPR001647">
    <property type="entry name" value="HTH_TetR"/>
</dbReference>
<feature type="DNA-binding region" description="H-T-H motif" evidence="2">
    <location>
        <begin position="35"/>
        <end position="54"/>
    </location>
</feature>
<dbReference type="SUPFAM" id="SSF46689">
    <property type="entry name" value="Homeodomain-like"/>
    <property type="match status" value="1"/>
</dbReference>
<dbReference type="PANTHER" id="PTHR30055">
    <property type="entry name" value="HTH-TYPE TRANSCRIPTIONAL REGULATOR RUTR"/>
    <property type="match status" value="1"/>
</dbReference>
<keyword evidence="5" id="KW-1185">Reference proteome</keyword>
<evidence type="ECO:0000256" key="1">
    <source>
        <dbReference type="ARBA" id="ARBA00023125"/>
    </source>
</evidence>
<protein>
    <submittedName>
        <fullName evidence="4">TetR/AcrR family transcriptional regulator</fullName>
    </submittedName>
</protein>
<evidence type="ECO:0000256" key="2">
    <source>
        <dbReference type="PROSITE-ProRule" id="PRU00335"/>
    </source>
</evidence>
<dbReference type="PANTHER" id="PTHR30055:SF146">
    <property type="entry name" value="HTH-TYPE TRANSCRIPTIONAL DUAL REGULATOR CECR"/>
    <property type="match status" value="1"/>
</dbReference>
<name>A0ABZ1Z0U9_9NOCA</name>
<dbReference type="RefSeq" id="WP_327093693.1">
    <property type="nucleotide sequence ID" value="NZ_CP109149.1"/>
</dbReference>
<dbReference type="PROSITE" id="PS50977">
    <property type="entry name" value="HTH_TETR_2"/>
    <property type="match status" value="1"/>
</dbReference>
<evidence type="ECO:0000259" key="3">
    <source>
        <dbReference type="PROSITE" id="PS50977"/>
    </source>
</evidence>
<reference evidence="4" key="1">
    <citation type="submission" date="2022-10" db="EMBL/GenBank/DDBJ databases">
        <title>The complete genomes of actinobacterial strains from the NBC collection.</title>
        <authorList>
            <person name="Joergensen T.S."/>
            <person name="Alvarez Arevalo M."/>
            <person name="Sterndorff E.B."/>
            <person name="Faurdal D."/>
            <person name="Vuksanovic O."/>
            <person name="Mourched A.-S."/>
            <person name="Charusanti P."/>
            <person name="Shaw S."/>
            <person name="Blin K."/>
            <person name="Weber T."/>
        </authorList>
    </citation>
    <scope>NUCLEOTIDE SEQUENCE</scope>
    <source>
        <strain evidence="4">NBC_01482</strain>
    </source>
</reference>
<dbReference type="InterPro" id="IPR009057">
    <property type="entry name" value="Homeodomain-like_sf"/>
</dbReference>
<evidence type="ECO:0000313" key="5">
    <source>
        <dbReference type="Proteomes" id="UP001432062"/>
    </source>
</evidence>
<accession>A0ABZ1Z0U9</accession>
<sequence>MSRPGVVLSTSEIRREAVVDAAIAEFAQTGYRGTPINAVAARANISPAYVFKLFPGKIALFIAALDRCYELVERALSAGAARVAGAEPDAILHEMGAAYAELIADRNLLLLQVHAQSAVDIPEVAEAVRRGLERVTTYAKTRSGADDAAVQRFIAYGQLCHLITTLGLDGLDADWARMLSAGIRHVDPTT</sequence>
<dbReference type="Proteomes" id="UP001432062">
    <property type="component" value="Chromosome"/>
</dbReference>
<keyword evidence="1 2" id="KW-0238">DNA-binding</keyword>
<proteinExistence type="predicted"/>
<dbReference type="Gene3D" id="1.10.357.10">
    <property type="entry name" value="Tetracycline Repressor, domain 2"/>
    <property type="match status" value="1"/>
</dbReference>